<feature type="compositionally biased region" description="Acidic residues" evidence="11">
    <location>
        <begin position="254"/>
        <end position="263"/>
    </location>
</feature>
<keyword evidence="4 10" id="KW-0547">Nucleotide-binding</keyword>
<reference evidence="15" key="2">
    <citation type="submission" date="2015-01" db="EMBL/GenBank/DDBJ databases">
        <title>Evolutionary Origins and Diversification of the Mycorrhizal Mutualists.</title>
        <authorList>
            <consortium name="DOE Joint Genome Institute"/>
            <consortium name="Mycorrhizal Genomics Consortium"/>
            <person name="Kohler A."/>
            <person name="Kuo A."/>
            <person name="Nagy L.G."/>
            <person name="Floudas D."/>
            <person name="Copeland A."/>
            <person name="Barry K.W."/>
            <person name="Cichocki N."/>
            <person name="Veneault-Fourrey C."/>
            <person name="LaButti K."/>
            <person name="Lindquist E.A."/>
            <person name="Lipzen A."/>
            <person name="Lundell T."/>
            <person name="Morin E."/>
            <person name="Murat C."/>
            <person name="Riley R."/>
            <person name="Ohm R."/>
            <person name="Sun H."/>
            <person name="Tunlid A."/>
            <person name="Henrissat B."/>
            <person name="Grigoriev I.V."/>
            <person name="Hibbett D.S."/>
            <person name="Martin F."/>
        </authorList>
    </citation>
    <scope>NUCLEOTIDE SEQUENCE [LARGE SCALE GENOMIC DNA]</scope>
    <source>
        <strain evidence="15">MAFF 305830</strain>
    </source>
</reference>
<dbReference type="GO" id="GO:0032543">
    <property type="term" value="P:mitochondrial translation"/>
    <property type="evidence" value="ECO:0007669"/>
    <property type="project" value="TreeGrafter"/>
</dbReference>
<organism evidence="14 15">
    <name type="scientific">Serendipita vermifera MAFF 305830</name>
    <dbReference type="NCBI Taxonomy" id="933852"/>
    <lineage>
        <taxon>Eukaryota</taxon>
        <taxon>Fungi</taxon>
        <taxon>Dikarya</taxon>
        <taxon>Basidiomycota</taxon>
        <taxon>Agaricomycotina</taxon>
        <taxon>Agaricomycetes</taxon>
        <taxon>Sebacinales</taxon>
        <taxon>Serendipitaceae</taxon>
        <taxon>Serendipita</taxon>
    </lineage>
</organism>
<dbReference type="SMART" id="SM00836">
    <property type="entry name" value="DALR_1"/>
    <property type="match status" value="1"/>
</dbReference>
<feature type="domain" description="Arginyl tRNA synthetase N-terminal" evidence="13">
    <location>
        <begin position="22"/>
        <end position="101"/>
    </location>
</feature>
<evidence type="ECO:0000256" key="2">
    <source>
        <dbReference type="ARBA" id="ARBA00012837"/>
    </source>
</evidence>
<evidence type="ECO:0000256" key="3">
    <source>
        <dbReference type="ARBA" id="ARBA00022598"/>
    </source>
</evidence>
<dbReference type="PANTHER" id="PTHR11956:SF11">
    <property type="entry name" value="ARGININE--TRNA LIGASE, MITOCHONDRIAL-RELATED"/>
    <property type="match status" value="1"/>
</dbReference>
<dbReference type="InterPro" id="IPR036695">
    <property type="entry name" value="Arg-tRNA-synth_N_sf"/>
</dbReference>
<dbReference type="SUPFAM" id="SSF55190">
    <property type="entry name" value="Arginyl-tRNA synthetase (ArgRS), N-terminal 'additional' domain"/>
    <property type="match status" value="1"/>
</dbReference>
<evidence type="ECO:0000256" key="10">
    <source>
        <dbReference type="RuleBase" id="RU363038"/>
    </source>
</evidence>
<dbReference type="Gene3D" id="1.10.730.10">
    <property type="entry name" value="Isoleucyl-tRNA Synthetase, Domain 1"/>
    <property type="match status" value="1"/>
</dbReference>
<dbReference type="CDD" id="cd07956">
    <property type="entry name" value="Anticodon_Ia_Arg"/>
    <property type="match status" value="1"/>
</dbReference>
<evidence type="ECO:0000259" key="12">
    <source>
        <dbReference type="SMART" id="SM00836"/>
    </source>
</evidence>
<dbReference type="InterPro" id="IPR035684">
    <property type="entry name" value="ArgRS_core"/>
</dbReference>
<dbReference type="SMART" id="SM01016">
    <property type="entry name" value="Arg_tRNA_synt_N"/>
    <property type="match status" value="1"/>
</dbReference>
<keyword evidence="7 10" id="KW-0030">Aminoacyl-tRNA synthetase</keyword>
<keyword evidence="6 10" id="KW-0648">Protein biosynthesis</keyword>
<evidence type="ECO:0000256" key="1">
    <source>
        <dbReference type="ARBA" id="ARBA00005594"/>
    </source>
</evidence>
<dbReference type="PRINTS" id="PR01038">
    <property type="entry name" value="TRNASYNTHARG"/>
</dbReference>
<dbReference type="GO" id="GO:0004814">
    <property type="term" value="F:arginine-tRNA ligase activity"/>
    <property type="evidence" value="ECO:0007669"/>
    <property type="project" value="UniProtKB-EC"/>
</dbReference>
<evidence type="ECO:0000256" key="7">
    <source>
        <dbReference type="ARBA" id="ARBA00023146"/>
    </source>
</evidence>
<feature type="domain" description="DALR anticodon binding" evidence="12">
    <location>
        <begin position="511"/>
        <end position="632"/>
    </location>
</feature>
<dbReference type="CDD" id="cd00671">
    <property type="entry name" value="ArgRS_core"/>
    <property type="match status" value="1"/>
</dbReference>
<gene>
    <name evidence="14" type="ORF">M408DRAFT_330453</name>
</gene>
<dbReference type="Proteomes" id="UP000054097">
    <property type="component" value="Unassembled WGS sequence"/>
</dbReference>
<evidence type="ECO:0000256" key="6">
    <source>
        <dbReference type="ARBA" id="ARBA00022917"/>
    </source>
</evidence>
<feature type="region of interest" description="Disordered" evidence="11">
    <location>
        <begin position="245"/>
        <end position="265"/>
    </location>
</feature>
<dbReference type="Pfam" id="PF05746">
    <property type="entry name" value="DALR_1"/>
    <property type="match status" value="1"/>
</dbReference>
<dbReference type="EMBL" id="KN824304">
    <property type="protein sequence ID" value="KIM26679.1"/>
    <property type="molecule type" value="Genomic_DNA"/>
</dbReference>
<dbReference type="Pfam" id="PF00750">
    <property type="entry name" value="tRNA-synt_1d"/>
    <property type="match status" value="1"/>
</dbReference>
<dbReference type="PROSITE" id="PS00178">
    <property type="entry name" value="AA_TRNA_LIGASE_I"/>
    <property type="match status" value="1"/>
</dbReference>
<comment type="catalytic activity">
    <reaction evidence="9">
        <text>tRNA(Arg) + L-arginine + ATP = L-arginyl-tRNA(Arg) + AMP + diphosphate</text>
        <dbReference type="Rhea" id="RHEA:20301"/>
        <dbReference type="Rhea" id="RHEA-COMP:9658"/>
        <dbReference type="Rhea" id="RHEA-COMP:9673"/>
        <dbReference type="ChEBI" id="CHEBI:30616"/>
        <dbReference type="ChEBI" id="CHEBI:32682"/>
        <dbReference type="ChEBI" id="CHEBI:33019"/>
        <dbReference type="ChEBI" id="CHEBI:78442"/>
        <dbReference type="ChEBI" id="CHEBI:78513"/>
        <dbReference type="ChEBI" id="CHEBI:456215"/>
        <dbReference type="EC" id="6.1.1.19"/>
    </reaction>
</comment>
<keyword evidence="15" id="KW-1185">Reference proteome</keyword>
<comment type="similarity">
    <text evidence="1 10">Belongs to the class-I aminoacyl-tRNA synthetase family.</text>
</comment>
<dbReference type="STRING" id="933852.A0A0C3B3C1"/>
<dbReference type="InterPro" id="IPR001412">
    <property type="entry name" value="aa-tRNA-synth_I_CS"/>
</dbReference>
<accession>A0A0C3B3C1</accession>
<dbReference type="OrthoDB" id="68056at2759"/>
<sequence>MASAAYDLPVVEGTEPHRSAIDAFRIAIAQQITKTFPNVPIEKAYEGVDYSKKDSDFTVALPRFKMGGKPAELGAKFKQEFTPNEYIDSVEASGAFLTFKCNTKTLAQKILCQIDDLTNRNASGKPEYGHSDVGKGKKLILEYSSPNIAKEFHVGHLRSTIIGAFLSNLYKTCGWEVVSLNYLGDWGKQFGLIAVGYDKYGDEAEMERDPIKHLYNVYVKINKDLKEEKGEVEKKDFKAVAAAPADAAAAETKPEEEEEENEAAESGVDAAARAYFKRMESGDEASLVNWRKWRQHSIQAYEKQYETLNVHFDEYLGESMVSHEQQLKVVDQLEKMGLVSDAKGAKLIDLEKWKLGKAILLKKDGTTMYLTRDIIGAMERWEKYKFDKMIYVVASQQDLHVAQFFKVLDLMGLDWASRLEHINFGMVLGMSTRKGTAVFLNQIIKESADVMMEQMQKNEEKFAQIEDPEHVAKEIGLTAIKIQDMQAKRINNYTFNWGRMTSFEGDTGPYLQYAHVRLSSIERKNPELASSLPPLSSLDFGLLDEPKARDIIFHLGQYPDAVRTALKTREPSGIITYAMRLSHYISSAWDVLLVKGESDVDKAKARMWLFLLAREVLAASMRLLSLTPLERM</sequence>
<dbReference type="InterPro" id="IPR005148">
    <property type="entry name" value="Arg-tRNA-synth_N"/>
</dbReference>
<reference evidence="14 15" key="1">
    <citation type="submission" date="2014-04" db="EMBL/GenBank/DDBJ databases">
        <authorList>
            <consortium name="DOE Joint Genome Institute"/>
            <person name="Kuo A."/>
            <person name="Zuccaro A."/>
            <person name="Kohler A."/>
            <person name="Nagy L.G."/>
            <person name="Floudas D."/>
            <person name="Copeland A."/>
            <person name="Barry K.W."/>
            <person name="Cichocki N."/>
            <person name="Veneault-Fourrey C."/>
            <person name="LaButti K."/>
            <person name="Lindquist E.A."/>
            <person name="Lipzen A."/>
            <person name="Lundell T."/>
            <person name="Morin E."/>
            <person name="Murat C."/>
            <person name="Sun H."/>
            <person name="Tunlid A."/>
            <person name="Henrissat B."/>
            <person name="Grigoriev I.V."/>
            <person name="Hibbett D.S."/>
            <person name="Martin F."/>
            <person name="Nordberg H.P."/>
            <person name="Cantor M.N."/>
            <person name="Hua S.X."/>
        </authorList>
    </citation>
    <scope>NUCLEOTIDE SEQUENCE [LARGE SCALE GENOMIC DNA]</scope>
    <source>
        <strain evidence="14 15">MAFF 305830</strain>
    </source>
</reference>
<dbReference type="AlphaFoldDB" id="A0A0C3B3C1"/>
<evidence type="ECO:0000313" key="14">
    <source>
        <dbReference type="EMBL" id="KIM26679.1"/>
    </source>
</evidence>
<protein>
    <recommendedName>
        <fullName evidence="2">arginine--tRNA ligase</fullName>
        <ecNumber evidence="2">6.1.1.19</ecNumber>
    </recommendedName>
    <alternativeName>
        <fullName evidence="8">Arginyl-tRNA synthetase</fullName>
    </alternativeName>
</protein>
<evidence type="ECO:0000313" key="15">
    <source>
        <dbReference type="Proteomes" id="UP000054097"/>
    </source>
</evidence>
<proteinExistence type="inferred from homology"/>
<evidence type="ECO:0000256" key="8">
    <source>
        <dbReference type="ARBA" id="ARBA00033033"/>
    </source>
</evidence>
<evidence type="ECO:0000259" key="13">
    <source>
        <dbReference type="SMART" id="SM01016"/>
    </source>
</evidence>
<dbReference type="InterPro" id="IPR009080">
    <property type="entry name" value="tRNAsynth_Ia_anticodon-bd"/>
</dbReference>
<dbReference type="GO" id="GO:0006420">
    <property type="term" value="P:arginyl-tRNA aminoacylation"/>
    <property type="evidence" value="ECO:0007669"/>
    <property type="project" value="InterPro"/>
</dbReference>
<dbReference type="PANTHER" id="PTHR11956">
    <property type="entry name" value="ARGINYL-TRNA SYNTHETASE"/>
    <property type="match status" value="1"/>
</dbReference>
<dbReference type="InterPro" id="IPR001278">
    <property type="entry name" value="Arg-tRNA-ligase"/>
</dbReference>
<dbReference type="SUPFAM" id="SSF47323">
    <property type="entry name" value="Anticodon-binding domain of a subclass of class I aminoacyl-tRNA synthetases"/>
    <property type="match status" value="1"/>
</dbReference>
<dbReference type="HOGENOM" id="CLU_006406_6_2_1"/>
<dbReference type="SUPFAM" id="SSF52374">
    <property type="entry name" value="Nucleotidylyl transferase"/>
    <property type="match status" value="1"/>
</dbReference>
<dbReference type="NCBIfam" id="TIGR00456">
    <property type="entry name" value="argS"/>
    <property type="match status" value="1"/>
</dbReference>
<evidence type="ECO:0000256" key="4">
    <source>
        <dbReference type="ARBA" id="ARBA00022741"/>
    </source>
</evidence>
<dbReference type="FunFam" id="1.10.730.10:FF:000006">
    <property type="entry name" value="Arginyl-tRNA synthetase 2, mitochondrial"/>
    <property type="match status" value="1"/>
</dbReference>
<dbReference type="InterPro" id="IPR008909">
    <property type="entry name" value="DALR_anticod-bd"/>
</dbReference>
<dbReference type="EC" id="6.1.1.19" evidence="2"/>
<evidence type="ECO:0000256" key="5">
    <source>
        <dbReference type="ARBA" id="ARBA00022840"/>
    </source>
</evidence>
<evidence type="ECO:0000256" key="9">
    <source>
        <dbReference type="ARBA" id="ARBA00049339"/>
    </source>
</evidence>
<evidence type="ECO:0000256" key="11">
    <source>
        <dbReference type="SAM" id="MobiDB-lite"/>
    </source>
</evidence>
<dbReference type="Gene3D" id="3.30.1360.70">
    <property type="entry name" value="Arginyl tRNA synthetase N-terminal domain"/>
    <property type="match status" value="1"/>
</dbReference>
<dbReference type="GO" id="GO:0005739">
    <property type="term" value="C:mitochondrion"/>
    <property type="evidence" value="ECO:0007669"/>
    <property type="project" value="TreeGrafter"/>
</dbReference>
<dbReference type="GO" id="GO:0005524">
    <property type="term" value="F:ATP binding"/>
    <property type="evidence" value="ECO:0007669"/>
    <property type="project" value="UniProtKB-KW"/>
</dbReference>
<dbReference type="InterPro" id="IPR014729">
    <property type="entry name" value="Rossmann-like_a/b/a_fold"/>
</dbReference>
<keyword evidence="3 10" id="KW-0436">Ligase</keyword>
<name>A0A0C3B3C1_SERVB</name>
<dbReference type="Gene3D" id="3.40.50.620">
    <property type="entry name" value="HUPs"/>
    <property type="match status" value="1"/>
</dbReference>
<keyword evidence="5 10" id="KW-0067">ATP-binding</keyword>